<proteinExistence type="predicted"/>
<dbReference type="Pfam" id="PF02633">
    <property type="entry name" value="Creatininase"/>
    <property type="match status" value="1"/>
</dbReference>
<keyword evidence="4" id="KW-0862">Zinc</keyword>
<dbReference type="GO" id="GO:0009231">
    <property type="term" value="P:riboflavin biosynthetic process"/>
    <property type="evidence" value="ECO:0007669"/>
    <property type="project" value="TreeGrafter"/>
</dbReference>
<dbReference type="GO" id="GO:0046872">
    <property type="term" value="F:metal ion binding"/>
    <property type="evidence" value="ECO:0007669"/>
    <property type="project" value="UniProtKB-KW"/>
</dbReference>
<dbReference type="EMBL" id="VTAW01000006">
    <property type="protein sequence ID" value="TYT62671.1"/>
    <property type="molecule type" value="Genomic_DNA"/>
</dbReference>
<dbReference type="PANTHER" id="PTHR35005">
    <property type="entry name" value="3-DEHYDRO-SCYLLO-INOSOSE HYDROLASE"/>
    <property type="match status" value="1"/>
</dbReference>
<dbReference type="PANTHER" id="PTHR35005:SF1">
    <property type="entry name" value="2-AMINO-5-FORMYLAMINO-6-RIBOSYLAMINOPYRIMIDIN-4(3H)-ONE 5'-MONOPHOSPHATE DEFORMYLASE"/>
    <property type="match status" value="1"/>
</dbReference>
<evidence type="ECO:0000256" key="3">
    <source>
        <dbReference type="ARBA" id="ARBA00022801"/>
    </source>
</evidence>
<dbReference type="InterPro" id="IPR003785">
    <property type="entry name" value="Creatininase/forma_Hydrolase"/>
</dbReference>
<sequence length="245" mass="26284">MDLRAATWTDVRDLETNLAVVPVGSTEQHGPHAPLGTDVLTAEAVADAALERTDREVVRAPAIPVGVAEEHRQFPGTMWVSPETFRRYVRESVESLAHHGFDRVVIVNGHGGNVDALREVGGRLTRSGEAYAVPFTWFEAVGDHGADMGHGGPLETSLLWHCAPDLVDEDGLEAASEGAADGWGEWTSGANLAYDSAEFSENGVVGDPTDGDERRGTELLELASDALGRLLEAVAERDVTRPEPR</sequence>
<gene>
    <name evidence="5" type="ORF">FYC77_06460</name>
</gene>
<dbReference type="SUPFAM" id="SSF102215">
    <property type="entry name" value="Creatininase"/>
    <property type="match status" value="1"/>
</dbReference>
<dbReference type="GO" id="GO:0016811">
    <property type="term" value="F:hydrolase activity, acting on carbon-nitrogen (but not peptide) bonds, in linear amides"/>
    <property type="evidence" value="ECO:0007669"/>
    <property type="project" value="TreeGrafter"/>
</dbReference>
<dbReference type="InterPro" id="IPR024087">
    <property type="entry name" value="Creatininase-like_sf"/>
</dbReference>
<protein>
    <submittedName>
        <fullName evidence="5">Creatininase family protein</fullName>
    </submittedName>
</protein>
<dbReference type="RefSeq" id="WP_149080689.1">
    <property type="nucleotide sequence ID" value="NZ_VTAW01000006.1"/>
</dbReference>
<dbReference type="AlphaFoldDB" id="A0A5D5AUD8"/>
<evidence type="ECO:0000313" key="6">
    <source>
        <dbReference type="Proteomes" id="UP000324104"/>
    </source>
</evidence>
<keyword evidence="6" id="KW-1185">Reference proteome</keyword>
<dbReference type="Proteomes" id="UP000324104">
    <property type="component" value="Unassembled WGS sequence"/>
</dbReference>
<evidence type="ECO:0000256" key="2">
    <source>
        <dbReference type="ARBA" id="ARBA00022723"/>
    </source>
</evidence>
<evidence type="ECO:0000313" key="5">
    <source>
        <dbReference type="EMBL" id="TYT62671.1"/>
    </source>
</evidence>
<organism evidence="5 6">
    <name type="scientific">Natrialba swarupiae</name>
    <dbReference type="NCBI Taxonomy" id="2448032"/>
    <lineage>
        <taxon>Archaea</taxon>
        <taxon>Methanobacteriati</taxon>
        <taxon>Methanobacteriota</taxon>
        <taxon>Stenosarchaea group</taxon>
        <taxon>Halobacteria</taxon>
        <taxon>Halobacteriales</taxon>
        <taxon>Natrialbaceae</taxon>
        <taxon>Natrialba</taxon>
    </lineage>
</organism>
<evidence type="ECO:0000256" key="4">
    <source>
        <dbReference type="ARBA" id="ARBA00022833"/>
    </source>
</evidence>
<comment type="cofactor">
    <cofactor evidence="1">
        <name>Zn(2+)</name>
        <dbReference type="ChEBI" id="CHEBI:29105"/>
    </cofactor>
</comment>
<comment type="caution">
    <text evidence="5">The sequence shown here is derived from an EMBL/GenBank/DDBJ whole genome shotgun (WGS) entry which is preliminary data.</text>
</comment>
<keyword evidence="3" id="KW-0378">Hydrolase</keyword>
<reference evidence="5 6" key="1">
    <citation type="submission" date="2019-08" db="EMBL/GenBank/DDBJ databases">
        <title>Archaea genome.</title>
        <authorList>
            <person name="Kajale S."/>
            <person name="Shouche Y."/>
            <person name="Deshpande N."/>
            <person name="Sharma A."/>
        </authorList>
    </citation>
    <scope>NUCLEOTIDE SEQUENCE [LARGE SCALE GENOMIC DNA]</scope>
    <source>
        <strain evidence="5 6">ESP3B_9</strain>
    </source>
</reference>
<accession>A0A5D5AUD8</accession>
<evidence type="ECO:0000256" key="1">
    <source>
        <dbReference type="ARBA" id="ARBA00001947"/>
    </source>
</evidence>
<keyword evidence="2" id="KW-0479">Metal-binding</keyword>
<dbReference type="Gene3D" id="3.40.50.10310">
    <property type="entry name" value="Creatininase"/>
    <property type="match status" value="1"/>
</dbReference>
<name>A0A5D5AUD8_9EURY</name>